<feature type="compositionally biased region" description="Basic residues" evidence="2">
    <location>
        <begin position="419"/>
        <end position="428"/>
    </location>
</feature>
<dbReference type="SMART" id="SM00404">
    <property type="entry name" value="PTPc_motif"/>
    <property type="match status" value="1"/>
</dbReference>
<evidence type="ECO:0000259" key="3">
    <source>
        <dbReference type="PROSITE" id="PS50056"/>
    </source>
</evidence>
<dbReference type="EMBL" id="GL194196">
    <property type="protein sequence ID" value="EFB20826.1"/>
    <property type="molecule type" value="Genomic_DNA"/>
</dbReference>
<dbReference type="InterPro" id="IPR057023">
    <property type="entry name" value="PTP-SAK"/>
</dbReference>
<keyword evidence="1" id="KW-0378">Hydrolase</keyword>
<evidence type="ECO:0000256" key="1">
    <source>
        <dbReference type="ARBA" id="ARBA00022801"/>
    </source>
</evidence>
<protein>
    <recommendedName>
        <fullName evidence="3">Tyrosine specific protein phosphatases domain-containing protein</fullName>
    </recommendedName>
</protein>
<dbReference type="SUPFAM" id="SSF52799">
    <property type="entry name" value="(Phosphotyrosine protein) phosphatases II"/>
    <property type="match status" value="1"/>
</dbReference>
<dbReference type="InterPro" id="IPR003595">
    <property type="entry name" value="Tyr_Pase_cat"/>
</dbReference>
<feature type="region of interest" description="Disordered" evidence="2">
    <location>
        <begin position="405"/>
        <end position="428"/>
    </location>
</feature>
<dbReference type="PANTHER" id="PTHR23339">
    <property type="entry name" value="TYROSINE SPECIFIC PROTEIN PHOSPHATASE AND DUAL SPECIFICITY PROTEIN PHOSPHATASE"/>
    <property type="match status" value="1"/>
</dbReference>
<name>D2I2N5_AILME</name>
<dbReference type="FunFam" id="3.90.190.10:FF:000157">
    <property type="entry name" value="Protein-tyrosine phosphatase"/>
    <property type="match status" value="1"/>
</dbReference>
<evidence type="ECO:0000256" key="2">
    <source>
        <dbReference type="SAM" id="MobiDB-lite"/>
    </source>
</evidence>
<dbReference type="InterPro" id="IPR029021">
    <property type="entry name" value="Prot-tyrosine_phosphatase-like"/>
</dbReference>
<proteinExistence type="predicted"/>
<dbReference type="GO" id="GO:0016791">
    <property type="term" value="F:phosphatase activity"/>
    <property type="evidence" value="ECO:0007669"/>
    <property type="project" value="UniProtKB-ARBA"/>
</dbReference>
<dbReference type="PROSITE" id="PS50056">
    <property type="entry name" value="TYR_PHOSPHATASE_2"/>
    <property type="match status" value="1"/>
</dbReference>
<sequence length="610" mass="66404">MWPSQYSFTDSPITAGASCYCHHQETAATTEDTTTEYSHLGEPTATCSSSQAIWICCRKTILLYLPPSLVLSFADTSSHQSFRSLSSSRTLKPNPDCVDTRYRKPMVGLPKIGKSYSPTAARARSPGSRLKAAGSFQKRPSHERYLEKAPVPAGVPTRRENVCQTGNKGQPVVFPRTNMAALTWGFDGYGLDSGPAEEQREQSLMQMTFHNCIMAPRFKALSGEEAEGFPDREASVGHTWTFVLLPGLVRGGWGSGNHLNRAPMLLGQTHLSIGAGRTFEVTQLKHLISRPGKAKGHIDQTFAAKCPRVTGYYWQIINQICRCLALPLFLEEGFIATQTRLGPSFASSALTVPRAHTPMCSPCQADDGKEHWCVTGLQSTVPSPSQGQHSQPPQIQQLQPCYTYSQSQTTSDSGPSTRRVWHRGTRSHGKGSYSSSVGAIVTLLDGAETTIHTGSVLVKITHQVCEVRSADPCTDESQPLLNELAYPGDAQLPLIGNAFIPHPGREVDGFAKAEARPQALPISSSPNHSCRSKAHPQHPDVENPCAPAMAVGVHCALGFGRTGTMLACYLVKERGLAAGDAIAEIRRLRPGSIETYEQEKAVFQFYQRTK</sequence>
<feature type="domain" description="Tyrosine specific protein phosphatases" evidence="3">
    <location>
        <begin position="551"/>
        <end position="600"/>
    </location>
</feature>
<accession>D2I2N5</accession>
<reference evidence="4" key="1">
    <citation type="journal article" date="2010" name="Nature">
        <title>The sequence and de novo assembly of the giant panda genome.</title>
        <authorList>
            <person name="Li R."/>
            <person name="Fan W."/>
            <person name="Tian G."/>
            <person name="Zhu H."/>
            <person name="He L."/>
            <person name="Cai J."/>
            <person name="Huang Q."/>
            <person name="Cai Q."/>
            <person name="Li B."/>
            <person name="Bai Y."/>
            <person name="Zhang Z."/>
            <person name="Zhang Y."/>
            <person name="Wang W."/>
            <person name="Li J."/>
            <person name="Wei F."/>
            <person name="Li H."/>
            <person name="Jian M."/>
            <person name="Li J."/>
            <person name="Zhang Z."/>
            <person name="Nielsen R."/>
            <person name="Li D."/>
            <person name="Gu W."/>
            <person name="Yang Z."/>
            <person name="Xuan Z."/>
            <person name="Ryder O.A."/>
            <person name="Leung F.C."/>
            <person name="Zhou Y."/>
            <person name="Cao J."/>
            <person name="Sun X."/>
            <person name="Fu Y."/>
            <person name="Fang X."/>
            <person name="Guo X."/>
            <person name="Wang B."/>
            <person name="Hou R."/>
            <person name="Shen F."/>
            <person name="Mu B."/>
            <person name="Ni P."/>
            <person name="Lin R."/>
            <person name="Qian W."/>
            <person name="Wang G."/>
            <person name="Yu C."/>
            <person name="Nie W."/>
            <person name="Wang J."/>
            <person name="Wu Z."/>
            <person name="Liang H."/>
            <person name="Min J."/>
            <person name="Wu Q."/>
            <person name="Cheng S."/>
            <person name="Ruan J."/>
            <person name="Wang M."/>
            <person name="Shi Z."/>
            <person name="Wen M."/>
            <person name="Liu B."/>
            <person name="Ren X."/>
            <person name="Zheng H."/>
            <person name="Dong D."/>
            <person name="Cook K."/>
            <person name="Shan G."/>
            <person name="Zhang H."/>
            <person name="Kosiol C."/>
            <person name="Xie X."/>
            <person name="Lu Z."/>
            <person name="Zheng H."/>
            <person name="Li Y."/>
            <person name="Steiner C.C."/>
            <person name="Lam T.T."/>
            <person name="Lin S."/>
            <person name="Zhang Q."/>
            <person name="Li G."/>
            <person name="Tian J."/>
            <person name="Gong T."/>
            <person name="Liu H."/>
            <person name="Zhang D."/>
            <person name="Fang L."/>
            <person name="Ye C."/>
            <person name="Zhang J."/>
            <person name="Hu W."/>
            <person name="Xu A."/>
            <person name="Ren Y."/>
            <person name="Zhang G."/>
            <person name="Bruford M.W."/>
            <person name="Li Q."/>
            <person name="Ma L."/>
            <person name="Guo Y."/>
            <person name="An N."/>
            <person name="Hu Y."/>
            <person name="Zheng Y."/>
            <person name="Shi Y."/>
            <person name="Li Z."/>
            <person name="Liu Q."/>
            <person name="Chen Y."/>
            <person name="Zhao J."/>
            <person name="Qu N."/>
            <person name="Zhao S."/>
            <person name="Tian F."/>
            <person name="Wang X."/>
            <person name="Wang H."/>
            <person name="Xu L."/>
            <person name="Liu X."/>
            <person name="Vinar T."/>
            <person name="Wang Y."/>
            <person name="Lam T.W."/>
            <person name="Yiu S.M."/>
            <person name="Liu S."/>
            <person name="Zhang H."/>
            <person name="Li D."/>
            <person name="Huang Y."/>
            <person name="Wang X."/>
            <person name="Yang G."/>
            <person name="Jiang Z."/>
            <person name="Wang J."/>
            <person name="Qin N."/>
            <person name="Li L."/>
            <person name="Li J."/>
            <person name="Bolund L."/>
            <person name="Kristiansen K."/>
            <person name="Wong G.K."/>
            <person name="Olson M."/>
            <person name="Zhang X."/>
            <person name="Li S."/>
            <person name="Yang H."/>
            <person name="Wang J."/>
            <person name="Wang J."/>
        </authorList>
    </citation>
    <scope>NUCLEOTIDE SEQUENCE [LARGE SCALE GENOMIC DNA]</scope>
</reference>
<dbReference type="InterPro" id="IPR016130">
    <property type="entry name" value="Tyr_Pase_AS"/>
</dbReference>
<evidence type="ECO:0000313" key="4">
    <source>
        <dbReference type="EMBL" id="EFB20826.1"/>
    </source>
</evidence>
<dbReference type="AlphaFoldDB" id="D2I2N5"/>
<gene>
    <name evidence="4" type="ORF">PANDA_019670</name>
</gene>
<dbReference type="Gene3D" id="3.90.190.10">
    <property type="entry name" value="Protein tyrosine phosphatase superfamily"/>
    <property type="match status" value="1"/>
</dbReference>
<organism evidence="4">
    <name type="scientific">Ailuropoda melanoleuca</name>
    <name type="common">Giant panda</name>
    <dbReference type="NCBI Taxonomy" id="9646"/>
    <lineage>
        <taxon>Eukaryota</taxon>
        <taxon>Metazoa</taxon>
        <taxon>Chordata</taxon>
        <taxon>Craniata</taxon>
        <taxon>Vertebrata</taxon>
        <taxon>Euteleostomi</taxon>
        <taxon>Mammalia</taxon>
        <taxon>Eutheria</taxon>
        <taxon>Laurasiatheria</taxon>
        <taxon>Carnivora</taxon>
        <taxon>Caniformia</taxon>
        <taxon>Ursidae</taxon>
        <taxon>Ailuropoda</taxon>
    </lineage>
</organism>
<dbReference type="PROSITE" id="PS00383">
    <property type="entry name" value="TYR_PHOSPHATASE_1"/>
    <property type="match status" value="1"/>
</dbReference>
<dbReference type="InterPro" id="IPR000387">
    <property type="entry name" value="Tyr_Pase_dom"/>
</dbReference>
<dbReference type="Pfam" id="PF22784">
    <property type="entry name" value="PTP-SAK"/>
    <property type="match status" value="1"/>
</dbReference>
<dbReference type="InterPro" id="IPR050561">
    <property type="entry name" value="PTP"/>
</dbReference>
<dbReference type="InParanoid" id="D2I2N5"/>